<sequence>MTALRPNISHGGKSSDFFAEEHEAIGPIWFCRWLAFAQKAFEPFSSFWVNLLEVTRGLDGVAALKNALDCTREFPSRRLWLCKNLHAAAREL</sequence>
<reference evidence="4 5" key="1">
    <citation type="submission" date="2020-08" db="EMBL/GenBank/DDBJ databases">
        <title>Genomic Encyclopedia of Type Strains, Phase IV (KMG-V): Genome sequencing to study the core and pangenomes of soil and plant-associated prokaryotes.</title>
        <authorList>
            <person name="Whitman W."/>
        </authorList>
    </citation>
    <scope>NUCLEOTIDE SEQUENCE [LARGE SCALE GENOMIC DNA]</scope>
    <source>
        <strain evidence="2 5">SEMIA 444</strain>
        <strain evidence="1 4">SEMIA 448</strain>
        <strain evidence="3 6">SEMIA 452</strain>
    </source>
</reference>
<dbReference type="RefSeq" id="WP_183823197.1">
    <property type="nucleotide sequence ID" value="NZ_JACIGW010000002.1"/>
</dbReference>
<dbReference type="EMBL" id="JACIGY010000002">
    <property type="protein sequence ID" value="MBB4411828.1"/>
    <property type="molecule type" value="Genomic_DNA"/>
</dbReference>
<dbReference type="EMBL" id="JACIHM010000002">
    <property type="protein sequence ID" value="MBB4446519.1"/>
    <property type="molecule type" value="Genomic_DNA"/>
</dbReference>
<evidence type="ECO:0000313" key="5">
    <source>
        <dbReference type="Proteomes" id="UP000524535"/>
    </source>
</evidence>
<accession>A0A7W6S7E0</accession>
<protein>
    <submittedName>
        <fullName evidence="1">Uncharacterized protein</fullName>
    </submittedName>
</protein>
<evidence type="ECO:0000313" key="2">
    <source>
        <dbReference type="EMBL" id="MBB4411828.1"/>
    </source>
</evidence>
<evidence type="ECO:0000313" key="3">
    <source>
        <dbReference type="EMBL" id="MBB4446519.1"/>
    </source>
</evidence>
<dbReference type="EMBL" id="JACIGW010000002">
    <property type="protein sequence ID" value="MBB4348592.1"/>
    <property type="molecule type" value="Genomic_DNA"/>
</dbReference>
<evidence type="ECO:0000313" key="1">
    <source>
        <dbReference type="EMBL" id="MBB4348592.1"/>
    </source>
</evidence>
<dbReference type="Proteomes" id="UP000524535">
    <property type="component" value="Unassembled WGS sequence"/>
</dbReference>
<evidence type="ECO:0000313" key="4">
    <source>
        <dbReference type="Proteomes" id="UP000520770"/>
    </source>
</evidence>
<proteinExistence type="predicted"/>
<keyword evidence="5" id="KW-1185">Reference proteome</keyword>
<name>A0A7W6S7E0_9HYPH</name>
<dbReference type="AlphaFoldDB" id="A0A7W6S7E0"/>
<organism evidence="1 4">
    <name type="scientific">Aliirhizobium cellulosilyticum</name>
    <dbReference type="NCBI Taxonomy" id="393664"/>
    <lineage>
        <taxon>Bacteria</taxon>
        <taxon>Pseudomonadati</taxon>
        <taxon>Pseudomonadota</taxon>
        <taxon>Alphaproteobacteria</taxon>
        <taxon>Hyphomicrobiales</taxon>
        <taxon>Rhizobiaceae</taxon>
        <taxon>Aliirhizobium</taxon>
    </lineage>
</organism>
<gene>
    <name evidence="2" type="ORF">GGE31_002333</name>
    <name evidence="1" type="ORF">GGE33_002334</name>
    <name evidence="3" type="ORF">GGE35_002335</name>
</gene>
<dbReference type="Proteomes" id="UP000520770">
    <property type="component" value="Unassembled WGS sequence"/>
</dbReference>
<dbReference type="Proteomes" id="UP000576087">
    <property type="component" value="Unassembled WGS sequence"/>
</dbReference>
<comment type="caution">
    <text evidence="1">The sequence shown here is derived from an EMBL/GenBank/DDBJ whole genome shotgun (WGS) entry which is preliminary data.</text>
</comment>
<evidence type="ECO:0000313" key="6">
    <source>
        <dbReference type="Proteomes" id="UP000576087"/>
    </source>
</evidence>